<comment type="caution">
    <text evidence="1">The sequence shown here is derived from an EMBL/GenBank/DDBJ whole genome shotgun (WGS) entry which is preliminary data.</text>
</comment>
<sequence>MAKFRCPDCKEKFELNIEEYDEGDYVNCPECNLELVVEMFEGKAKLKIAKDKDIDEEDEAGSFDEFYEE</sequence>
<gene>
    <name evidence="1" type="ORF">JW744_05120</name>
</gene>
<name>A0A938YX86_9ARCH</name>
<dbReference type="Gene3D" id="2.20.28.160">
    <property type="match status" value="1"/>
</dbReference>
<evidence type="ECO:0000313" key="2">
    <source>
        <dbReference type="Proteomes" id="UP000809243"/>
    </source>
</evidence>
<organism evidence="1 2">
    <name type="scientific">Candidatus Iainarchaeum sp</name>
    <dbReference type="NCBI Taxonomy" id="3101447"/>
    <lineage>
        <taxon>Archaea</taxon>
        <taxon>Candidatus Iainarchaeota</taxon>
        <taxon>Candidatus Iainarchaeia</taxon>
        <taxon>Candidatus Iainarchaeales</taxon>
        <taxon>Candidatus Iainarchaeaceae</taxon>
        <taxon>Candidatus Iainarchaeum</taxon>
    </lineage>
</organism>
<reference evidence="1" key="1">
    <citation type="submission" date="2021-01" db="EMBL/GenBank/DDBJ databases">
        <title>Active Sulfur Cycling in an Early Earth Analoge.</title>
        <authorList>
            <person name="Hahn C.R."/>
            <person name="Youssef N.H."/>
            <person name="Elshahed M."/>
        </authorList>
    </citation>
    <scope>NUCLEOTIDE SEQUENCE</scope>
    <source>
        <strain evidence="1">Zod_Metabat.1151</strain>
    </source>
</reference>
<dbReference type="EMBL" id="JAFGDB010000088">
    <property type="protein sequence ID" value="MBN2067822.1"/>
    <property type="molecule type" value="Genomic_DNA"/>
</dbReference>
<accession>A0A938YX86</accession>
<dbReference type="Proteomes" id="UP000809243">
    <property type="component" value="Unassembled WGS sequence"/>
</dbReference>
<dbReference type="AlphaFoldDB" id="A0A938YX86"/>
<evidence type="ECO:0000313" key="1">
    <source>
        <dbReference type="EMBL" id="MBN2067822.1"/>
    </source>
</evidence>
<evidence type="ECO:0008006" key="3">
    <source>
        <dbReference type="Google" id="ProtNLM"/>
    </source>
</evidence>
<protein>
    <recommendedName>
        <fullName evidence="3">Lysine biosynthesis protein LysW</fullName>
    </recommendedName>
</protein>
<proteinExistence type="predicted"/>